<keyword evidence="10" id="KW-1185">Reference proteome</keyword>
<dbReference type="InterPro" id="IPR036390">
    <property type="entry name" value="WH_DNA-bd_sf"/>
</dbReference>
<dbReference type="GO" id="GO:0032259">
    <property type="term" value="P:methylation"/>
    <property type="evidence" value="ECO:0007669"/>
    <property type="project" value="UniProtKB-KW"/>
</dbReference>
<comment type="caution">
    <text evidence="9">The sequence shown here is derived from an EMBL/GenBank/DDBJ whole genome shotgun (WGS) entry which is preliminary data.</text>
</comment>
<evidence type="ECO:0000256" key="4">
    <source>
        <dbReference type="ARBA" id="ARBA00034479"/>
    </source>
</evidence>
<evidence type="ECO:0000256" key="1">
    <source>
        <dbReference type="ARBA" id="ARBA00022603"/>
    </source>
</evidence>
<evidence type="ECO:0000256" key="6">
    <source>
        <dbReference type="PIRSR" id="PIRSR005739-1"/>
    </source>
</evidence>
<dbReference type="FunFam" id="3.40.50.150:FF:000206">
    <property type="entry name" value="O-methyltransferase ZRP4"/>
    <property type="match status" value="1"/>
</dbReference>
<dbReference type="Pfam" id="PF08100">
    <property type="entry name" value="Dimerisation"/>
    <property type="match status" value="1"/>
</dbReference>
<comment type="pathway">
    <text evidence="4">Flavonoid metabolism.</text>
</comment>
<evidence type="ECO:0000256" key="2">
    <source>
        <dbReference type="ARBA" id="ARBA00022679"/>
    </source>
</evidence>
<comment type="similarity">
    <text evidence="5">Belongs to the class I-like SAM-binding methyltransferase superfamily. Cation-independent O-methyltransferase family. COMT subfamily.</text>
</comment>
<feature type="active site" description="Proton acceptor" evidence="6">
    <location>
        <position position="229"/>
    </location>
</feature>
<feature type="domain" description="O-methyltransferase C-terminal" evidence="7">
    <location>
        <begin position="98"/>
        <end position="305"/>
    </location>
</feature>
<dbReference type="InterPro" id="IPR001077">
    <property type="entry name" value="COMT_C"/>
</dbReference>
<dbReference type="InterPro" id="IPR036388">
    <property type="entry name" value="WH-like_DNA-bd_sf"/>
</dbReference>
<evidence type="ECO:0000256" key="3">
    <source>
        <dbReference type="ARBA" id="ARBA00022691"/>
    </source>
</evidence>
<keyword evidence="2 9" id="KW-0808">Transferase</keyword>
<dbReference type="Gene3D" id="3.40.50.150">
    <property type="entry name" value="Vaccinia Virus protein VP39"/>
    <property type="match status" value="1"/>
</dbReference>
<dbReference type="PIRSF" id="PIRSF005739">
    <property type="entry name" value="O-mtase"/>
    <property type="match status" value="1"/>
</dbReference>
<reference evidence="9 10" key="1">
    <citation type="submission" date="2024-06" db="EMBL/GenBank/DDBJ databases">
        <title>A chromosome level genome sequence of Diviner's sage (Salvia divinorum).</title>
        <authorList>
            <person name="Ford S.A."/>
            <person name="Ro D.-K."/>
            <person name="Ness R.W."/>
            <person name="Phillips M.A."/>
        </authorList>
    </citation>
    <scope>NUCLEOTIDE SEQUENCE [LARGE SCALE GENOMIC DNA]</scope>
    <source>
        <strain evidence="9">SAF-2024a</strain>
        <tissue evidence="9">Leaf</tissue>
    </source>
</reference>
<feature type="domain" description="O-methyltransferase dimerisation" evidence="8">
    <location>
        <begin position="31"/>
        <end position="76"/>
    </location>
</feature>
<dbReference type="SUPFAM" id="SSF53335">
    <property type="entry name" value="S-adenosyl-L-methionine-dependent methyltransferases"/>
    <property type="match status" value="1"/>
</dbReference>
<dbReference type="InterPro" id="IPR029063">
    <property type="entry name" value="SAM-dependent_MTases_sf"/>
</dbReference>
<keyword evidence="1 9" id="KW-0489">Methyltransferase</keyword>
<dbReference type="SUPFAM" id="SSF46785">
    <property type="entry name" value="Winged helix' DNA-binding domain"/>
    <property type="match status" value="1"/>
</dbReference>
<evidence type="ECO:0000313" key="10">
    <source>
        <dbReference type="Proteomes" id="UP001567538"/>
    </source>
</evidence>
<proteinExistence type="inferred from homology"/>
<name>A0ABD1I207_SALDI</name>
<accession>A0ABD1I207</accession>
<evidence type="ECO:0000259" key="8">
    <source>
        <dbReference type="Pfam" id="PF08100"/>
    </source>
</evidence>
<protein>
    <submittedName>
        <fullName evidence="9">Xanthohumol 4-O-methyltransferase</fullName>
        <ecNumber evidence="9">2.1.1.240</ecNumber>
    </submittedName>
</protein>
<dbReference type="Pfam" id="PF00891">
    <property type="entry name" value="Methyltransf_2"/>
    <property type="match status" value="1"/>
</dbReference>
<dbReference type="GO" id="GO:0102303">
    <property type="term" value="F:resveratrol 3,5-O-dimethyltransferase activity"/>
    <property type="evidence" value="ECO:0007669"/>
    <property type="project" value="UniProtKB-EC"/>
</dbReference>
<dbReference type="AlphaFoldDB" id="A0ABD1I207"/>
<dbReference type="InterPro" id="IPR012967">
    <property type="entry name" value="COMT_dimerisation"/>
</dbReference>
<evidence type="ECO:0000259" key="7">
    <source>
        <dbReference type="Pfam" id="PF00891"/>
    </source>
</evidence>
<evidence type="ECO:0000256" key="5">
    <source>
        <dbReference type="ARBA" id="ARBA00034481"/>
    </source>
</evidence>
<dbReference type="Gene3D" id="1.10.10.10">
    <property type="entry name" value="Winged helix-like DNA-binding domain superfamily/Winged helix DNA-binding domain"/>
    <property type="match status" value="1"/>
</dbReference>
<dbReference type="InterPro" id="IPR016461">
    <property type="entry name" value="COMT-like"/>
</dbReference>
<evidence type="ECO:0000313" key="9">
    <source>
        <dbReference type="EMBL" id="KAL1562762.1"/>
    </source>
</evidence>
<dbReference type="EC" id="2.1.1.240" evidence="9"/>
<dbReference type="Proteomes" id="UP001567538">
    <property type="component" value="Unassembled WGS sequence"/>
</dbReference>
<dbReference type="PROSITE" id="PS51683">
    <property type="entry name" value="SAM_OMT_II"/>
    <property type="match status" value="1"/>
</dbReference>
<dbReference type="CDD" id="cd02440">
    <property type="entry name" value="AdoMet_MTases"/>
    <property type="match status" value="1"/>
</dbReference>
<dbReference type="EMBL" id="JBEAFC010000003">
    <property type="protein sequence ID" value="KAL1562762.1"/>
    <property type="molecule type" value="Genomic_DNA"/>
</dbReference>
<dbReference type="PANTHER" id="PTHR11746">
    <property type="entry name" value="O-METHYLTRANSFERASE"/>
    <property type="match status" value="1"/>
</dbReference>
<keyword evidence="3" id="KW-0949">S-adenosyl-L-methionine</keyword>
<organism evidence="9 10">
    <name type="scientific">Salvia divinorum</name>
    <name type="common">Maria pastora</name>
    <name type="synonym">Diviner's sage</name>
    <dbReference type="NCBI Taxonomy" id="28513"/>
    <lineage>
        <taxon>Eukaryota</taxon>
        <taxon>Viridiplantae</taxon>
        <taxon>Streptophyta</taxon>
        <taxon>Embryophyta</taxon>
        <taxon>Tracheophyta</taxon>
        <taxon>Spermatophyta</taxon>
        <taxon>Magnoliopsida</taxon>
        <taxon>eudicotyledons</taxon>
        <taxon>Gunneridae</taxon>
        <taxon>Pentapetalae</taxon>
        <taxon>asterids</taxon>
        <taxon>lamiids</taxon>
        <taxon>Lamiales</taxon>
        <taxon>Lamiaceae</taxon>
        <taxon>Nepetoideae</taxon>
        <taxon>Mentheae</taxon>
        <taxon>Salviinae</taxon>
        <taxon>Salvia</taxon>
        <taxon>Salvia subgen. Calosphace</taxon>
    </lineage>
</organism>
<gene>
    <name evidence="9" type="primary">OMT2</name>
    <name evidence="9" type="ORF">AAHA92_05303</name>
</gene>
<sequence>MCDSIRHTRCHPQARKAYDAFPSSRRPRHPKTDSLRRLMRVLVHSNFFHKAKTEDVDVDEDEEVYSLTPASLLLLEDEPLSAVPLVRAMLDPILTDLWHNLSQWFRNDSDTAFLAHHGRSVWEYMAADEGLNVLLNKSLACDAGFVASVLINECKHVFHGLKVMVDVGGGTGATAKAVAAGIPGLKCVVLDLPHVVAGREGSENVTYLSGDMFDFIPEADAVFLKWILHDWNEECVRILKKCKEAISSNNHGGKVILVEVVMEDEKETYEETETKLFFDMQMLATTTGKERSEKEWAKIFSAAGFGNYKITRLLGLRSVIEVFP</sequence>